<feature type="region of interest" description="Disordered" evidence="4">
    <location>
        <begin position="909"/>
        <end position="952"/>
    </location>
</feature>
<feature type="region of interest" description="Disordered" evidence="4">
    <location>
        <begin position="414"/>
        <end position="483"/>
    </location>
</feature>
<feature type="compositionally biased region" description="Basic and acidic residues" evidence="4">
    <location>
        <begin position="421"/>
        <end position="430"/>
    </location>
</feature>
<dbReference type="Gene3D" id="3.30.70.660">
    <property type="entry name" value="Pseudouridine synthase I, catalytic domain, C-terminal subdomain"/>
    <property type="match status" value="1"/>
</dbReference>
<evidence type="ECO:0000256" key="1">
    <source>
        <dbReference type="ARBA" id="ARBA00009375"/>
    </source>
</evidence>
<dbReference type="Proteomes" id="UP000007494">
    <property type="component" value="Chromosome IV"/>
</dbReference>
<dbReference type="RefSeq" id="XP_003880718.1">
    <property type="nucleotide sequence ID" value="XM_003880669.1"/>
</dbReference>
<dbReference type="PANTHER" id="PTHR11142">
    <property type="entry name" value="PSEUDOURIDYLATE SYNTHASE"/>
    <property type="match status" value="1"/>
</dbReference>
<dbReference type="InterPro" id="IPR020103">
    <property type="entry name" value="PsdUridine_synth_cat_dom_sf"/>
</dbReference>
<feature type="region of interest" description="Disordered" evidence="4">
    <location>
        <begin position="271"/>
        <end position="358"/>
    </location>
</feature>
<dbReference type="InterPro" id="IPR020095">
    <property type="entry name" value="PsdUridine_synth_TruA_C"/>
</dbReference>
<accession>F0VAJ6</accession>
<feature type="compositionally biased region" description="Low complexity" evidence="4">
    <location>
        <begin position="635"/>
        <end position="645"/>
    </location>
</feature>
<feature type="region of interest" description="Disordered" evidence="4">
    <location>
        <begin position="1"/>
        <end position="49"/>
    </location>
</feature>
<dbReference type="VEuPathDB" id="ToxoDB:NCLIV_011510"/>
<feature type="domain" description="Pseudouridine synthase I TruA alpha/beta" evidence="5">
    <location>
        <begin position="989"/>
        <end position="1029"/>
    </location>
</feature>
<dbReference type="OrthoDB" id="271910at2759"/>
<feature type="compositionally biased region" description="Basic and acidic residues" evidence="4">
    <location>
        <begin position="297"/>
        <end position="324"/>
    </location>
</feature>
<dbReference type="InterPro" id="IPR020094">
    <property type="entry name" value="TruA/RsuA/RluB/E/F_N"/>
</dbReference>
<evidence type="ECO:0000313" key="6">
    <source>
        <dbReference type="EMBL" id="CBZ50685.1"/>
    </source>
</evidence>
<sequence>MQTAASEAREPLVEASRRHPSRLSPAAQTHQAREARGASGKRDERPSSCSVFFRSEELTGLLLWANRETQLNSPKETRDAGCTRLEPRVSSSAASVGVHVSSVSARGWSPCKKALADGAPQHVKAKEHLGRKRFVVPASHITGEREGAEVEGDSESNALVSCEERDEEERTTSVSCSVCTPHRALGGAPDPSASSSSSHSCSSESSNALPPAASLIPQTNLLLLVAYDGTDFSGWAANLSPQDRTLVASLAFAAVHPLSRQSQRDILSFLRSGKHSHPSPSAQEAAATGNRQAPGSDTRDDQDARGEEAEEARLQRDTETKSTTDENDAPQRGVGAAEGARRSRQTCNEEQNHKPHVVAQLKAGTSQVGARGRPHKTSKSLPDNDAFFEAFVERRRREWDVLLSEVKRAENQARASFQKESQAHAAEDALPKAAKCASRADAPEADNGRVDSAITVQGEPEETRGKDGAETVEGEGGCRHVSGEDQLHTKDEAARIASRMPLVAPPVVLRPASRTDRGVHAAGAICQYVSYYHPLHIPLESFVAGVNRRLPSDVRILAGLDLNLLAQQGVFQAFAKSPSPTRHDPEAETAFPRIAEGRESGDEKGRGVNSTATVGCPEDGEGNQGTQTATDRDSAAPAATARPSSPLRPPACHGLPPPFASPEAAALCAGVPTVYQLARGKHYTYFLSLAPVIFPPLRNGCWVLAEDPRLRNWALQMQNVAKEREQGRGDLLDRQGGETSSTRGDAARRGDTENAAEGGHGRAWEPIEHAVTAGARATFRRDSGNSRARISGLRRTGTGETDAQGVPAVTGITPLRSGNGTDKANSPELFSLEQRKTNLFKVLAFDLEQMKQAAKAMEGLHSFAAFRCEYSGKEKARHLMQDNPFCVIDSIRISPLQFDPWPQPSCGVSSARFSEVPVPKGSPGDRGEAHASQDPRDTQREDSEGGATETSHDANERLCHFAGASVLSQGSAVFASPSFTDGHDLPQGLRIDVVGNRFLYKMVRKMVGALVQVALGRLSTEDIRRALELGRLLPRRHDEVNANDVYSKSSAAAKDARGAGRRTLTVDSRLSSRRKGKRGNDEESRTPSLSSLRSANPDIATFRDSGILCAPPQGLTLQKVFLPDFIENRLYISGSRSSEE</sequence>
<keyword evidence="7" id="KW-1185">Reference proteome</keyword>
<evidence type="ECO:0000313" key="7">
    <source>
        <dbReference type="Proteomes" id="UP000007494"/>
    </source>
</evidence>
<evidence type="ECO:0000256" key="4">
    <source>
        <dbReference type="SAM" id="MobiDB-lite"/>
    </source>
</evidence>
<feature type="compositionally biased region" description="Basic and acidic residues" evidence="4">
    <location>
        <begin position="7"/>
        <end position="17"/>
    </location>
</feature>
<dbReference type="GO" id="GO:0003723">
    <property type="term" value="F:RNA binding"/>
    <property type="evidence" value="ECO:0007669"/>
    <property type="project" value="InterPro"/>
</dbReference>
<name>F0VAJ6_NEOCL</name>
<feature type="region of interest" description="Disordered" evidence="4">
    <location>
        <begin position="1048"/>
        <end position="1095"/>
    </location>
</feature>
<dbReference type="GO" id="GO:0031119">
    <property type="term" value="P:tRNA pseudouridine synthesis"/>
    <property type="evidence" value="ECO:0007669"/>
    <property type="project" value="TreeGrafter"/>
</dbReference>
<dbReference type="SUPFAM" id="SSF55120">
    <property type="entry name" value="Pseudouridine synthase"/>
    <property type="match status" value="2"/>
</dbReference>
<feature type="compositionally biased region" description="Basic and acidic residues" evidence="4">
    <location>
        <begin position="31"/>
        <end position="46"/>
    </location>
</feature>
<proteinExistence type="inferred from homology"/>
<dbReference type="eggNOG" id="ENOG502QZ33">
    <property type="taxonomic scope" value="Eukaryota"/>
</dbReference>
<keyword evidence="2" id="KW-0819">tRNA processing</keyword>
<feature type="compositionally biased region" description="Basic and acidic residues" evidence="4">
    <location>
        <begin position="759"/>
        <end position="768"/>
    </location>
</feature>
<feature type="compositionally biased region" description="Low complexity" evidence="4">
    <location>
        <begin position="192"/>
        <end position="206"/>
    </location>
</feature>
<dbReference type="InterPro" id="IPR001406">
    <property type="entry name" value="PsdUridine_synth_TruA"/>
</dbReference>
<feature type="region of interest" description="Disordered" evidence="4">
    <location>
        <begin position="723"/>
        <end position="822"/>
    </location>
</feature>
<dbReference type="EMBL" id="FR823384">
    <property type="protein sequence ID" value="CBZ50685.1"/>
    <property type="molecule type" value="Genomic_DNA"/>
</dbReference>
<dbReference type="Pfam" id="PF01416">
    <property type="entry name" value="PseudoU_synth_1"/>
    <property type="match status" value="1"/>
</dbReference>
<dbReference type="Gene3D" id="3.30.70.580">
    <property type="entry name" value="Pseudouridine synthase I, catalytic domain, N-terminal subdomain"/>
    <property type="match status" value="1"/>
</dbReference>
<evidence type="ECO:0000259" key="5">
    <source>
        <dbReference type="Pfam" id="PF01416"/>
    </source>
</evidence>
<dbReference type="GO" id="GO:0009982">
    <property type="term" value="F:pseudouridine synthase activity"/>
    <property type="evidence" value="ECO:0007669"/>
    <property type="project" value="InterPro"/>
</dbReference>
<dbReference type="InterPro" id="IPR020097">
    <property type="entry name" value="PsdUridine_synth_TruA_a/b_dom"/>
</dbReference>
<protein>
    <recommendedName>
        <fullName evidence="5">Pseudouridine synthase I TruA alpha/beta domain-containing protein</fullName>
    </recommendedName>
</protein>
<feature type="region of interest" description="Disordered" evidence="4">
    <location>
        <begin position="186"/>
        <end position="209"/>
    </location>
</feature>
<feature type="compositionally biased region" description="Basic and acidic residues" evidence="4">
    <location>
        <begin position="923"/>
        <end position="943"/>
    </location>
</feature>
<feature type="compositionally biased region" description="Basic and acidic residues" evidence="4">
    <location>
        <begin position="595"/>
        <end position="606"/>
    </location>
</feature>
<feature type="compositionally biased region" description="Basic and acidic residues" evidence="4">
    <location>
        <begin position="723"/>
        <end position="736"/>
    </location>
</feature>
<dbReference type="InParanoid" id="F0VAJ6"/>
<dbReference type="GeneID" id="13441714"/>
<comment type="similarity">
    <text evidence="1">Belongs to the tRNA pseudouridine synthase TruA family.</text>
</comment>
<feature type="region of interest" description="Disordered" evidence="4">
    <location>
        <begin position="144"/>
        <end position="166"/>
    </location>
</feature>
<feature type="region of interest" description="Disordered" evidence="4">
    <location>
        <begin position="576"/>
        <end position="651"/>
    </location>
</feature>
<dbReference type="OMA" id="AFRCEYS"/>
<gene>
    <name evidence="6" type="ORF">NCLIV_011510</name>
</gene>
<dbReference type="PANTHER" id="PTHR11142:SF0">
    <property type="entry name" value="TRNA PSEUDOURIDINE SYNTHASE-LIKE 1"/>
    <property type="match status" value="1"/>
</dbReference>
<dbReference type="AlphaFoldDB" id="F0VAJ6"/>
<keyword evidence="3" id="KW-0413">Isomerase</keyword>
<evidence type="ECO:0000256" key="2">
    <source>
        <dbReference type="ARBA" id="ARBA00022694"/>
    </source>
</evidence>
<evidence type="ECO:0000256" key="3">
    <source>
        <dbReference type="ARBA" id="ARBA00023235"/>
    </source>
</evidence>
<organism evidence="6 7">
    <name type="scientific">Neospora caninum (strain Liverpool)</name>
    <dbReference type="NCBI Taxonomy" id="572307"/>
    <lineage>
        <taxon>Eukaryota</taxon>
        <taxon>Sar</taxon>
        <taxon>Alveolata</taxon>
        <taxon>Apicomplexa</taxon>
        <taxon>Conoidasida</taxon>
        <taxon>Coccidia</taxon>
        <taxon>Eucoccidiorida</taxon>
        <taxon>Eimeriorina</taxon>
        <taxon>Sarcocystidae</taxon>
        <taxon>Neospora</taxon>
    </lineage>
</organism>
<reference evidence="7" key="1">
    <citation type="journal article" date="2012" name="PLoS Pathog.">
        <title>Comparative genomics of the apicomplexan parasites Toxoplasma gondii and Neospora caninum: Coccidia differing in host range and transmission strategy.</title>
        <authorList>
            <person name="Reid A.J."/>
            <person name="Vermont S.J."/>
            <person name="Cotton J.A."/>
            <person name="Harris D."/>
            <person name="Hill-Cawthorne G.A."/>
            <person name="Konen-Waisman S."/>
            <person name="Latham S.M."/>
            <person name="Mourier T."/>
            <person name="Norton R."/>
            <person name="Quail M.A."/>
            <person name="Sanders M."/>
            <person name="Shanmugam D."/>
            <person name="Sohal A."/>
            <person name="Wasmuth J.D."/>
            <person name="Brunk B."/>
            <person name="Grigg M.E."/>
            <person name="Howard J.C."/>
            <person name="Parkinson J."/>
            <person name="Roos D.S."/>
            <person name="Trees A.J."/>
            <person name="Berriman M."/>
            <person name="Pain A."/>
            <person name="Wastling J.M."/>
        </authorList>
    </citation>
    <scope>NUCLEOTIDE SEQUENCE [LARGE SCALE GENOMIC DNA]</scope>
    <source>
        <strain evidence="7">Liverpool</strain>
    </source>
</reference>